<organism evidence="2 3">
    <name type="scientific">Rubroshorea leprosula</name>
    <dbReference type="NCBI Taxonomy" id="152421"/>
    <lineage>
        <taxon>Eukaryota</taxon>
        <taxon>Viridiplantae</taxon>
        <taxon>Streptophyta</taxon>
        <taxon>Embryophyta</taxon>
        <taxon>Tracheophyta</taxon>
        <taxon>Spermatophyta</taxon>
        <taxon>Magnoliopsida</taxon>
        <taxon>eudicotyledons</taxon>
        <taxon>Gunneridae</taxon>
        <taxon>Pentapetalae</taxon>
        <taxon>rosids</taxon>
        <taxon>malvids</taxon>
        <taxon>Malvales</taxon>
        <taxon>Dipterocarpaceae</taxon>
        <taxon>Rubroshorea</taxon>
    </lineage>
</organism>
<dbReference type="SUPFAM" id="SSF48452">
    <property type="entry name" value="TPR-like"/>
    <property type="match status" value="1"/>
</dbReference>
<evidence type="ECO:0000313" key="2">
    <source>
        <dbReference type="EMBL" id="GKV30068.1"/>
    </source>
</evidence>
<evidence type="ECO:0000256" key="1">
    <source>
        <dbReference type="SAM" id="Phobius"/>
    </source>
</evidence>
<protein>
    <submittedName>
        <fullName evidence="2">Uncharacterized protein</fullName>
    </submittedName>
</protein>
<comment type="caution">
    <text evidence="2">The sequence shown here is derived from an EMBL/GenBank/DDBJ whole genome shotgun (WGS) entry which is preliminary data.</text>
</comment>
<reference evidence="2 3" key="1">
    <citation type="journal article" date="2021" name="Commun. Biol.">
        <title>The genome of Shorea leprosula (Dipterocarpaceae) highlights the ecological relevance of drought in aseasonal tropical rainforests.</title>
        <authorList>
            <person name="Ng K.K.S."/>
            <person name="Kobayashi M.J."/>
            <person name="Fawcett J.A."/>
            <person name="Hatakeyama M."/>
            <person name="Paape T."/>
            <person name="Ng C.H."/>
            <person name="Ang C.C."/>
            <person name="Tnah L.H."/>
            <person name="Lee C.T."/>
            <person name="Nishiyama T."/>
            <person name="Sese J."/>
            <person name="O'Brien M.J."/>
            <person name="Copetti D."/>
            <person name="Mohd Noor M.I."/>
            <person name="Ong R.C."/>
            <person name="Putra M."/>
            <person name="Sireger I.Z."/>
            <person name="Indrioko S."/>
            <person name="Kosugi Y."/>
            <person name="Izuno A."/>
            <person name="Isagi Y."/>
            <person name="Lee S.L."/>
            <person name="Shimizu K.K."/>
        </authorList>
    </citation>
    <scope>NUCLEOTIDE SEQUENCE [LARGE SCALE GENOMIC DNA]</scope>
    <source>
        <strain evidence="2">214</strain>
    </source>
</reference>
<dbReference type="InterPro" id="IPR011990">
    <property type="entry name" value="TPR-like_helical_dom_sf"/>
</dbReference>
<dbReference type="AlphaFoldDB" id="A0AAV5KYJ0"/>
<accession>A0AAV5KYJ0</accession>
<dbReference type="EMBL" id="BPVZ01000085">
    <property type="protein sequence ID" value="GKV30068.1"/>
    <property type="molecule type" value="Genomic_DNA"/>
</dbReference>
<keyword evidence="3" id="KW-1185">Reference proteome</keyword>
<gene>
    <name evidence="2" type="ORF">SLEP1_g38929</name>
</gene>
<proteinExistence type="predicted"/>
<sequence>MVSLAKIHCRYQLLLNLSPKRHCPLFPKPLSSVSFRSTVRPFSSSPPFKLRSIRASYYRSNDPLETIGPIFKTTCTVAVAAATIFFMWLKINHKTVIIAPTPAAAIESASKQLTLEEQETTLESDYLTRYPDNFKVLWSLMEVKIKLGKFQEATDVINSMIVCQPRAIELKVLKAQIYCLIGEQELAKKEFMAALVEAPYRKETKDAMIVAYLESGQEWKDLKMMISKAMEICNRAKQLKESREWKELIAWIRIICRVIIEILSIIAESSEDKD</sequence>
<keyword evidence="1" id="KW-0812">Transmembrane</keyword>
<dbReference type="Proteomes" id="UP001054252">
    <property type="component" value="Unassembled WGS sequence"/>
</dbReference>
<name>A0AAV5KYJ0_9ROSI</name>
<feature type="transmembrane region" description="Helical" evidence="1">
    <location>
        <begin position="70"/>
        <end position="89"/>
    </location>
</feature>
<evidence type="ECO:0000313" key="3">
    <source>
        <dbReference type="Proteomes" id="UP001054252"/>
    </source>
</evidence>
<dbReference type="Gene3D" id="1.25.40.10">
    <property type="entry name" value="Tetratricopeptide repeat domain"/>
    <property type="match status" value="1"/>
</dbReference>
<keyword evidence="1" id="KW-1133">Transmembrane helix</keyword>
<keyword evidence="1" id="KW-0472">Membrane</keyword>